<keyword evidence="6" id="KW-1185">Reference proteome</keyword>
<organism evidence="5 6">
    <name type="scientific">Pseudooceanicola pacificus</name>
    <dbReference type="NCBI Taxonomy" id="2676438"/>
    <lineage>
        <taxon>Bacteria</taxon>
        <taxon>Pseudomonadati</taxon>
        <taxon>Pseudomonadota</taxon>
        <taxon>Alphaproteobacteria</taxon>
        <taxon>Rhodobacterales</taxon>
        <taxon>Paracoccaceae</taxon>
        <taxon>Pseudooceanicola</taxon>
    </lineage>
</organism>
<gene>
    <name evidence="5" type="ORF">GLS40_11485</name>
</gene>
<accession>A0A844WEU8</accession>
<protein>
    <submittedName>
        <fullName evidence="5">HlyD family efflux transporter periplasmic adaptor subunit</fullName>
    </submittedName>
</protein>
<evidence type="ECO:0000256" key="2">
    <source>
        <dbReference type="ARBA" id="ARBA00023054"/>
    </source>
</evidence>
<dbReference type="GO" id="GO:0030313">
    <property type="term" value="C:cell envelope"/>
    <property type="evidence" value="ECO:0007669"/>
    <property type="project" value="UniProtKB-SubCell"/>
</dbReference>
<keyword evidence="3" id="KW-0812">Transmembrane</keyword>
<keyword evidence="3" id="KW-0472">Membrane</keyword>
<dbReference type="Gene3D" id="3.30.450.40">
    <property type="match status" value="1"/>
</dbReference>
<feature type="transmembrane region" description="Helical" evidence="3">
    <location>
        <begin position="339"/>
        <end position="357"/>
    </location>
</feature>
<dbReference type="Gene3D" id="2.40.30.170">
    <property type="match status" value="1"/>
</dbReference>
<dbReference type="PANTHER" id="PTHR32347:SF23">
    <property type="entry name" value="BLL5650 PROTEIN"/>
    <property type="match status" value="1"/>
</dbReference>
<evidence type="ECO:0000259" key="4">
    <source>
        <dbReference type="Pfam" id="PF25973"/>
    </source>
</evidence>
<dbReference type="InterPro" id="IPR029016">
    <property type="entry name" value="GAF-like_dom_sf"/>
</dbReference>
<feature type="transmembrane region" description="Helical" evidence="3">
    <location>
        <begin position="364"/>
        <end position="383"/>
    </location>
</feature>
<evidence type="ECO:0000256" key="3">
    <source>
        <dbReference type="SAM" id="Phobius"/>
    </source>
</evidence>
<dbReference type="Gene3D" id="2.40.50.100">
    <property type="match status" value="1"/>
</dbReference>
<evidence type="ECO:0000313" key="6">
    <source>
        <dbReference type="Proteomes" id="UP000443843"/>
    </source>
</evidence>
<dbReference type="AlphaFoldDB" id="A0A844WEU8"/>
<proteinExistence type="predicted"/>
<keyword evidence="3" id="KW-1133">Transmembrane helix</keyword>
<evidence type="ECO:0000256" key="1">
    <source>
        <dbReference type="ARBA" id="ARBA00004196"/>
    </source>
</evidence>
<comment type="subcellular location">
    <subcellularLocation>
        <location evidence="1">Cell envelope</location>
    </subcellularLocation>
</comment>
<evidence type="ECO:0000313" key="5">
    <source>
        <dbReference type="EMBL" id="MWB78650.1"/>
    </source>
</evidence>
<dbReference type="InterPro" id="IPR058647">
    <property type="entry name" value="BSH_CzcB-like"/>
</dbReference>
<comment type="caution">
    <text evidence="5">The sequence shown here is derived from an EMBL/GenBank/DDBJ whole genome shotgun (WGS) entry which is preliminary data.</text>
</comment>
<dbReference type="SUPFAM" id="SSF55781">
    <property type="entry name" value="GAF domain-like"/>
    <property type="match status" value="1"/>
</dbReference>
<dbReference type="EMBL" id="WNXQ01000006">
    <property type="protein sequence ID" value="MWB78650.1"/>
    <property type="molecule type" value="Genomic_DNA"/>
</dbReference>
<dbReference type="PANTHER" id="PTHR32347">
    <property type="entry name" value="EFFLUX SYSTEM COMPONENT YKNX-RELATED"/>
    <property type="match status" value="1"/>
</dbReference>
<dbReference type="Proteomes" id="UP000443843">
    <property type="component" value="Unassembled WGS sequence"/>
</dbReference>
<name>A0A844WEU8_9RHOB</name>
<keyword evidence="2" id="KW-0175">Coiled coil</keyword>
<dbReference type="InterPro" id="IPR050465">
    <property type="entry name" value="UPF0194_transport"/>
</dbReference>
<reference evidence="5 6" key="1">
    <citation type="submission" date="2019-11" db="EMBL/GenBank/DDBJ databases">
        <title>Pseudooceanicola pacifica sp. nov., isolated from deep-sea sediment of the Pacific Ocean.</title>
        <authorList>
            <person name="Lyu L."/>
        </authorList>
    </citation>
    <scope>NUCLEOTIDE SEQUENCE [LARGE SCALE GENOMIC DNA]</scope>
    <source>
        <strain evidence="5 6">216_PA32_1</strain>
    </source>
</reference>
<feature type="domain" description="CzcB-like barrel-sandwich hybrid" evidence="4">
    <location>
        <begin position="399"/>
        <end position="519"/>
    </location>
</feature>
<sequence>MDGNPSGGQATQATGPRAPTVLDQAVWSYLRQSASPHEFAQAWLALVCQFIGGVQAAALVMPDDSAGRFVPFSIWPEKAELGRDLTAATERAMAERQGVLREMAPDSGEMCLAYPYMRDERLTAVVALRMTRADEAGTRRVMRQLQWAAGWIELLDRRQALAETERERDRGRAALEVLVSMLERRDHKSAAMAVATATAAALGLERVGIGMVRRRGLKLTALSHSAELGTQLMLSKALREAMLESLDQGAPILRSTDMLAEAGEDPQVSRAHEALIRGFGAMSAFTLPLYDAGDQAVGAMTLESRHPDGIPAETRDLARGIAALVGPILHQKRLNDRPWWLRLLHAAGGVLGGLLGPSRMGLKMFVLLAGFAVLFFSTATTVFEVTAEARLEGQVQRVISAPFDGYLVEQAVRPGDRVVAGDVLAQLDDQDIRLQLLAAESELQEHRIELNAAVAAARRTDQALLQAQIDQVSAQRDLLLAQLDRSVLRAPFDGVVVSGDRSQELGSAVERGEELFIVAPLGDYRLRLMVAERDIAEMQPGQTGQVRFSAQPDEVFPFAVNRILPVAQAEGGANRFAVEALMERASTEGGATLLPGMEGIARVAVDRRLLVDVWTRDAVEWLRLFLWRWKP</sequence>
<dbReference type="SUPFAM" id="SSF111369">
    <property type="entry name" value="HlyD-like secretion proteins"/>
    <property type="match status" value="1"/>
</dbReference>
<dbReference type="RefSeq" id="WP_160382870.1">
    <property type="nucleotide sequence ID" value="NZ_WNXQ01000006.1"/>
</dbReference>
<dbReference type="Pfam" id="PF25973">
    <property type="entry name" value="BSH_CzcB"/>
    <property type="match status" value="1"/>
</dbReference>